<dbReference type="EMBL" id="LJZO01000017">
    <property type="protein sequence ID" value="ROV97252.1"/>
    <property type="molecule type" value="Genomic_DNA"/>
</dbReference>
<evidence type="ECO:0000313" key="3">
    <source>
        <dbReference type="Proteomes" id="UP000284375"/>
    </source>
</evidence>
<sequence length="249" mass="27132">MSSRQLDVKIAPCWREARHYVREAQNRARCLVSHSGRVFIHICCDASWKRRRGSSQGKGGIAVILTIYTYTPKCSTSELKRVCFLATANDNNECELIAILESLCLAIKQIQKYTATLTSPAAGHTKETPASSRTADRSTSCVPVTSPNTKSAALVPYRRTTAKPLPSRYPVSTLSSGQPPTVSNEKTGNIPRRAKTIEYNNTVALQSTLASLPARQVNVGEEGKDETSPDSTEELSIRAKDASTCSETP</sequence>
<evidence type="ECO:0000313" key="2">
    <source>
        <dbReference type="EMBL" id="ROV97252.1"/>
    </source>
</evidence>
<evidence type="ECO:0000256" key="1">
    <source>
        <dbReference type="SAM" id="MobiDB-lite"/>
    </source>
</evidence>
<reference evidence="2 3" key="1">
    <citation type="submission" date="2015-09" db="EMBL/GenBank/DDBJ databases">
        <title>Host preference determinants of Valsa canker pathogens revealed by comparative genomics.</title>
        <authorList>
            <person name="Yin Z."/>
            <person name="Huang L."/>
        </authorList>
    </citation>
    <scope>NUCLEOTIDE SEQUENCE [LARGE SCALE GENOMIC DNA]</scope>
    <source>
        <strain evidence="2 3">YSFL</strain>
    </source>
</reference>
<dbReference type="Proteomes" id="UP000284375">
    <property type="component" value="Unassembled WGS sequence"/>
</dbReference>
<feature type="compositionally biased region" description="Polar residues" evidence="1">
    <location>
        <begin position="170"/>
        <end position="187"/>
    </location>
</feature>
<feature type="region of interest" description="Disordered" evidence="1">
    <location>
        <begin position="212"/>
        <end position="249"/>
    </location>
</feature>
<feature type="region of interest" description="Disordered" evidence="1">
    <location>
        <begin position="118"/>
        <end position="189"/>
    </location>
</feature>
<dbReference type="AlphaFoldDB" id="A0A423W211"/>
<name>A0A423W211_CYTCH</name>
<comment type="caution">
    <text evidence="2">The sequence shown here is derived from an EMBL/GenBank/DDBJ whole genome shotgun (WGS) entry which is preliminary data.</text>
</comment>
<accession>A0A423W211</accession>
<protein>
    <submittedName>
        <fullName evidence="2">Uncharacterized protein</fullName>
    </submittedName>
</protein>
<keyword evidence="3" id="KW-1185">Reference proteome</keyword>
<organism evidence="2 3">
    <name type="scientific">Cytospora chrysosperma</name>
    <name type="common">Cytospora canker fungus</name>
    <name type="synonym">Sphaeria chrysosperma</name>
    <dbReference type="NCBI Taxonomy" id="252740"/>
    <lineage>
        <taxon>Eukaryota</taxon>
        <taxon>Fungi</taxon>
        <taxon>Dikarya</taxon>
        <taxon>Ascomycota</taxon>
        <taxon>Pezizomycotina</taxon>
        <taxon>Sordariomycetes</taxon>
        <taxon>Sordariomycetidae</taxon>
        <taxon>Diaporthales</taxon>
        <taxon>Cytosporaceae</taxon>
        <taxon>Cytospora</taxon>
    </lineage>
</organism>
<feature type="compositionally biased region" description="Polar residues" evidence="1">
    <location>
        <begin position="128"/>
        <end position="151"/>
    </location>
</feature>
<gene>
    <name evidence="2" type="ORF">VSDG_04774</name>
</gene>
<proteinExistence type="predicted"/>